<organism evidence="1 2">
    <name type="scientific">Allacma fusca</name>
    <dbReference type="NCBI Taxonomy" id="39272"/>
    <lineage>
        <taxon>Eukaryota</taxon>
        <taxon>Metazoa</taxon>
        <taxon>Ecdysozoa</taxon>
        <taxon>Arthropoda</taxon>
        <taxon>Hexapoda</taxon>
        <taxon>Collembola</taxon>
        <taxon>Symphypleona</taxon>
        <taxon>Sminthuridae</taxon>
        <taxon>Allacma</taxon>
    </lineage>
</organism>
<name>A0A8J2LNJ4_9HEXA</name>
<feature type="non-terminal residue" evidence="1">
    <location>
        <position position="1"/>
    </location>
</feature>
<keyword evidence="2" id="KW-1185">Reference proteome</keyword>
<sequence>MRQIFASGGAGLVFPVESDKDMLSYVLK</sequence>
<protein>
    <submittedName>
        <fullName evidence="1">Uncharacterized protein</fullName>
    </submittedName>
</protein>
<proteinExistence type="predicted"/>
<dbReference type="AlphaFoldDB" id="A0A8J2LNJ4"/>
<comment type="caution">
    <text evidence="1">The sequence shown here is derived from an EMBL/GenBank/DDBJ whole genome shotgun (WGS) entry which is preliminary data.</text>
</comment>
<reference evidence="1" key="1">
    <citation type="submission" date="2021-06" db="EMBL/GenBank/DDBJ databases">
        <authorList>
            <person name="Hodson N. C."/>
            <person name="Mongue J. A."/>
            <person name="Jaron S. K."/>
        </authorList>
    </citation>
    <scope>NUCLEOTIDE SEQUENCE</scope>
</reference>
<gene>
    <name evidence="1" type="ORF">AFUS01_LOCUS36423</name>
</gene>
<dbReference type="EMBL" id="CAJVCH010539538">
    <property type="protein sequence ID" value="CAG7826369.1"/>
    <property type="molecule type" value="Genomic_DNA"/>
</dbReference>
<accession>A0A8J2LNJ4</accession>
<evidence type="ECO:0000313" key="1">
    <source>
        <dbReference type="EMBL" id="CAG7826369.1"/>
    </source>
</evidence>
<dbReference type="Proteomes" id="UP000708208">
    <property type="component" value="Unassembled WGS sequence"/>
</dbReference>
<evidence type="ECO:0000313" key="2">
    <source>
        <dbReference type="Proteomes" id="UP000708208"/>
    </source>
</evidence>